<keyword evidence="8" id="KW-0675">Receptor</keyword>
<dbReference type="Pfam" id="PF07534">
    <property type="entry name" value="TLD"/>
    <property type="match status" value="1"/>
</dbReference>
<dbReference type="SMART" id="SM00584">
    <property type="entry name" value="TLDc"/>
    <property type="match status" value="1"/>
</dbReference>
<comment type="subcellular location">
    <subcellularLocation>
        <location evidence="1">Mitochondrion</location>
    </subcellularLocation>
</comment>
<organism evidence="8 9">
    <name type="scientific">Argiope bruennichi</name>
    <name type="common">Wasp spider</name>
    <name type="synonym">Aranea bruennichi</name>
    <dbReference type="NCBI Taxonomy" id="94029"/>
    <lineage>
        <taxon>Eukaryota</taxon>
        <taxon>Metazoa</taxon>
        <taxon>Ecdysozoa</taxon>
        <taxon>Arthropoda</taxon>
        <taxon>Chelicerata</taxon>
        <taxon>Arachnida</taxon>
        <taxon>Araneae</taxon>
        <taxon>Araneomorphae</taxon>
        <taxon>Entelegynae</taxon>
        <taxon>Araneoidea</taxon>
        <taxon>Araneidae</taxon>
        <taxon>Argiope</taxon>
    </lineage>
</organism>
<dbReference type="PROSITE" id="PS51886">
    <property type="entry name" value="TLDC"/>
    <property type="match status" value="1"/>
</dbReference>
<evidence type="ECO:0000259" key="7">
    <source>
        <dbReference type="PROSITE" id="PS51886"/>
    </source>
</evidence>
<evidence type="ECO:0000256" key="1">
    <source>
        <dbReference type="ARBA" id="ARBA00004173"/>
    </source>
</evidence>
<dbReference type="Pfam" id="PF01476">
    <property type="entry name" value="LysM"/>
    <property type="match status" value="1"/>
</dbReference>
<feature type="region of interest" description="Disordered" evidence="5">
    <location>
        <begin position="403"/>
        <end position="443"/>
    </location>
</feature>
<evidence type="ECO:0000256" key="2">
    <source>
        <dbReference type="ARBA" id="ARBA00009540"/>
    </source>
</evidence>
<feature type="compositionally biased region" description="Polar residues" evidence="5">
    <location>
        <begin position="374"/>
        <end position="385"/>
    </location>
</feature>
<evidence type="ECO:0000313" key="9">
    <source>
        <dbReference type="Proteomes" id="UP000807504"/>
    </source>
</evidence>
<accession>A0A8T0E9B3</accession>
<evidence type="ECO:0000256" key="4">
    <source>
        <dbReference type="ARBA" id="ARBA00040604"/>
    </source>
</evidence>
<dbReference type="PANTHER" id="PTHR23354:SF62">
    <property type="entry name" value="MUSTARD, ISOFORM V"/>
    <property type="match status" value="1"/>
</dbReference>
<feature type="compositionally biased region" description="Acidic residues" evidence="5">
    <location>
        <begin position="352"/>
        <end position="362"/>
    </location>
</feature>
<feature type="compositionally biased region" description="Basic and acidic residues" evidence="5">
    <location>
        <begin position="20"/>
        <end position="56"/>
    </location>
</feature>
<reference evidence="8" key="1">
    <citation type="journal article" date="2020" name="bioRxiv">
        <title>Chromosome-level reference genome of the European wasp spider Argiope bruennichi: a resource for studies on range expansion and evolutionary adaptation.</title>
        <authorList>
            <person name="Sheffer M.M."/>
            <person name="Hoppe A."/>
            <person name="Krehenwinkel H."/>
            <person name="Uhl G."/>
            <person name="Kuss A.W."/>
            <person name="Jensen L."/>
            <person name="Jensen C."/>
            <person name="Gillespie R.G."/>
            <person name="Hoff K.J."/>
            <person name="Prost S."/>
        </authorList>
    </citation>
    <scope>NUCLEOTIDE SEQUENCE</scope>
</reference>
<dbReference type="SMART" id="SM00257">
    <property type="entry name" value="LysM"/>
    <property type="match status" value="1"/>
</dbReference>
<dbReference type="PROSITE" id="PS51782">
    <property type="entry name" value="LYSM"/>
    <property type="match status" value="1"/>
</dbReference>
<dbReference type="CDD" id="cd00118">
    <property type="entry name" value="LysM"/>
    <property type="match status" value="1"/>
</dbReference>
<dbReference type="GO" id="GO:0006979">
    <property type="term" value="P:response to oxidative stress"/>
    <property type="evidence" value="ECO:0007669"/>
    <property type="project" value="TreeGrafter"/>
</dbReference>
<protein>
    <recommendedName>
        <fullName evidence="4">Oxidation resistance protein 1</fullName>
    </recommendedName>
</protein>
<feature type="region of interest" description="Disordered" evidence="5">
    <location>
        <begin position="1"/>
        <end position="60"/>
    </location>
</feature>
<dbReference type="InterPro" id="IPR018392">
    <property type="entry name" value="LysM"/>
</dbReference>
<dbReference type="Gene3D" id="3.10.350.10">
    <property type="entry name" value="LysM domain"/>
    <property type="match status" value="1"/>
</dbReference>
<dbReference type="GO" id="GO:0005739">
    <property type="term" value="C:mitochondrion"/>
    <property type="evidence" value="ECO:0007669"/>
    <property type="project" value="UniProtKB-SubCell"/>
</dbReference>
<comment type="similarity">
    <text evidence="2">Belongs to the OXR1 family.</text>
</comment>
<feature type="compositionally biased region" description="Basic and acidic residues" evidence="5">
    <location>
        <begin position="164"/>
        <end position="183"/>
    </location>
</feature>
<dbReference type="InterPro" id="IPR036779">
    <property type="entry name" value="LysM_dom_sf"/>
</dbReference>
<reference evidence="8" key="2">
    <citation type="submission" date="2020-06" db="EMBL/GenBank/DDBJ databases">
        <authorList>
            <person name="Sheffer M."/>
        </authorList>
    </citation>
    <scope>NUCLEOTIDE SEQUENCE</scope>
</reference>
<evidence type="ECO:0000259" key="6">
    <source>
        <dbReference type="PROSITE" id="PS51782"/>
    </source>
</evidence>
<evidence type="ECO:0000256" key="5">
    <source>
        <dbReference type="SAM" id="MobiDB-lite"/>
    </source>
</evidence>
<keyword evidence="3" id="KW-0496">Mitochondrion</keyword>
<evidence type="ECO:0000256" key="3">
    <source>
        <dbReference type="ARBA" id="ARBA00023128"/>
    </source>
</evidence>
<evidence type="ECO:0000313" key="8">
    <source>
        <dbReference type="EMBL" id="KAF8767920.1"/>
    </source>
</evidence>
<sequence length="837" mass="93736">MTGESAFYSSFSEPETVEGESIKQKEVPDEASGRRPSLKDISDGRRLSSSERRDSETISEAEEEYLRKMLSERRGSFRPQPKQTVAYQVQPTDTLEGIAIRYNITPSELTVLNKLNSRVVFPGQTIYIPEKNSLQALEDILKQSAAAIVTSSSSSSEQNSPKPGHVERVADSSEKIPEKTPEISEKYTSDISVSEFALKEKVSDGTKESLRINSKYVTDGEGVVGGILIVTTNHIIFDPNVSDPLVIEYGLEKYGVEAPMNCIVRAALYTDIFRMKIKDANVSDGNVDVYHSKNLSMKKSKSNIEKLGGKMEKVKPLRRYSAAEVGNKRADFSMPFSSSFQENLSKICEAADPDENEEENETDSSKPPSPPNDEGTSPLSDSVANLSEVDGSKHPAVKAVLSNSSSFDSEEGYVSRKASMSDDDTAILAPESGSPKKKSNFEKTKHKLHKGLKKFSLTDGLFSAPHGSRRMSLPAFTSLPDFKHKNSSVKSPVSGEKAAEKPKSGNAIYVNMVDEKPELFAPLDKLIPRPAKSFCDTPLYLCLRMGQPIAKSSTHTSVIHFGHKMKPEYWFSIPKDSVDDLYFFFLRWCPDKYGDIDKIDLEALGYLPIEPESHEEPEEKVLNPNHRRASWAFPWRRKSKDVTEISSTSSPEDWEFLDYLGAKTESVHPPELLTPSKILNDEQLLEINKHLPARAMNPWELIYGSYLHGFSLKTMYRSMAKYDCPVLLVIVNRNDAIFGAYLSSTLRLSDHFYGTGESFLFTFHPEFKIYQWSGENDYFIKGNVDSFFVGSSEGHFGLWLDDDLFHGRTNACQTFANEPLCPEEDFEVKSLEAWGFV</sequence>
<dbReference type="AlphaFoldDB" id="A0A8T0E9B3"/>
<proteinExistence type="inferred from homology"/>
<dbReference type="Proteomes" id="UP000807504">
    <property type="component" value="Unassembled WGS sequence"/>
</dbReference>
<feature type="domain" description="TLDc" evidence="7">
    <location>
        <begin position="677"/>
        <end position="837"/>
    </location>
</feature>
<dbReference type="PANTHER" id="PTHR23354">
    <property type="entry name" value="NUCLEOLAR PROTEIN 7/ESTROGEN RECEPTOR COACTIVATOR-RELATED"/>
    <property type="match status" value="1"/>
</dbReference>
<dbReference type="GO" id="GO:0005634">
    <property type="term" value="C:nucleus"/>
    <property type="evidence" value="ECO:0007669"/>
    <property type="project" value="TreeGrafter"/>
</dbReference>
<comment type="caution">
    <text evidence="8">The sequence shown here is derived from an EMBL/GenBank/DDBJ whole genome shotgun (WGS) entry which is preliminary data.</text>
</comment>
<name>A0A8T0E9B3_ARGBR</name>
<gene>
    <name evidence="8" type="ORF">HNY73_020793</name>
</gene>
<dbReference type="SUPFAM" id="SSF54106">
    <property type="entry name" value="LysM domain"/>
    <property type="match status" value="1"/>
</dbReference>
<feature type="region of interest" description="Disordered" evidence="5">
    <location>
        <begin position="151"/>
        <end position="183"/>
    </location>
</feature>
<feature type="domain" description="LysM" evidence="6">
    <location>
        <begin position="85"/>
        <end position="128"/>
    </location>
</feature>
<dbReference type="EMBL" id="JABXBU010002230">
    <property type="protein sequence ID" value="KAF8767920.1"/>
    <property type="molecule type" value="Genomic_DNA"/>
</dbReference>
<feature type="region of interest" description="Disordered" evidence="5">
    <location>
        <begin position="352"/>
        <end position="386"/>
    </location>
</feature>
<keyword evidence="9" id="KW-1185">Reference proteome</keyword>
<dbReference type="InterPro" id="IPR006571">
    <property type="entry name" value="TLDc_dom"/>
</dbReference>